<protein>
    <submittedName>
        <fullName evidence="3">Putative secreted protein</fullName>
    </submittedName>
</protein>
<feature type="chain" id="PRO_5014779310" evidence="2">
    <location>
        <begin position="18"/>
        <end position="98"/>
    </location>
</feature>
<dbReference type="EMBL" id="GGFL01015745">
    <property type="protein sequence ID" value="MBW79923.1"/>
    <property type="molecule type" value="Transcribed_RNA"/>
</dbReference>
<keyword evidence="2" id="KW-0732">Signal</keyword>
<evidence type="ECO:0000256" key="2">
    <source>
        <dbReference type="SAM" id="SignalP"/>
    </source>
</evidence>
<feature type="compositionally biased region" description="Low complexity" evidence="1">
    <location>
        <begin position="44"/>
        <end position="57"/>
    </location>
</feature>
<proteinExistence type="predicted"/>
<name>A0A2M4DQT7_ANODA</name>
<reference evidence="3" key="1">
    <citation type="submission" date="2018-01" db="EMBL/GenBank/DDBJ databases">
        <title>An insight into the sialome of Amazonian anophelines.</title>
        <authorList>
            <person name="Ribeiro J.M."/>
            <person name="Scarpassa V."/>
            <person name="Calvo E."/>
        </authorList>
    </citation>
    <scope>NUCLEOTIDE SEQUENCE</scope>
</reference>
<feature type="region of interest" description="Disordered" evidence="1">
    <location>
        <begin position="35"/>
        <end position="57"/>
    </location>
</feature>
<evidence type="ECO:0000256" key="1">
    <source>
        <dbReference type="SAM" id="MobiDB-lite"/>
    </source>
</evidence>
<evidence type="ECO:0000313" key="3">
    <source>
        <dbReference type="EMBL" id="MBW79923.1"/>
    </source>
</evidence>
<dbReference type="AlphaFoldDB" id="A0A2M4DQT7"/>
<accession>A0A2M4DQT7</accession>
<sequence>MMVARAMAMALVATIDGIPGDTVGSCWRDGVAVASGGGRRPLHGPRLSSGSSSASSSSSALCVLVGLLVRFKASSGCGGHRWPIFGHSSHRHCCFSRT</sequence>
<organism evidence="3">
    <name type="scientific">Anopheles darlingi</name>
    <name type="common">Mosquito</name>
    <dbReference type="NCBI Taxonomy" id="43151"/>
    <lineage>
        <taxon>Eukaryota</taxon>
        <taxon>Metazoa</taxon>
        <taxon>Ecdysozoa</taxon>
        <taxon>Arthropoda</taxon>
        <taxon>Hexapoda</taxon>
        <taxon>Insecta</taxon>
        <taxon>Pterygota</taxon>
        <taxon>Neoptera</taxon>
        <taxon>Endopterygota</taxon>
        <taxon>Diptera</taxon>
        <taxon>Nematocera</taxon>
        <taxon>Culicoidea</taxon>
        <taxon>Culicidae</taxon>
        <taxon>Anophelinae</taxon>
        <taxon>Anopheles</taxon>
    </lineage>
</organism>
<feature type="signal peptide" evidence="2">
    <location>
        <begin position="1"/>
        <end position="17"/>
    </location>
</feature>